<feature type="transmembrane region" description="Helical" evidence="1">
    <location>
        <begin position="130"/>
        <end position="154"/>
    </location>
</feature>
<dbReference type="VEuPathDB" id="FungiDB:BO71DRAFT_220331"/>
<keyword evidence="1" id="KW-0472">Membrane</keyword>
<dbReference type="AlphaFoldDB" id="A0A319E2J0"/>
<keyword evidence="1" id="KW-1133">Transmembrane helix</keyword>
<keyword evidence="3" id="KW-1185">Reference proteome</keyword>
<feature type="transmembrane region" description="Helical" evidence="1">
    <location>
        <begin position="105"/>
        <end position="124"/>
    </location>
</feature>
<evidence type="ECO:0000313" key="3">
    <source>
        <dbReference type="Proteomes" id="UP000247810"/>
    </source>
</evidence>
<keyword evidence="1" id="KW-0812">Transmembrane</keyword>
<evidence type="ECO:0000313" key="2">
    <source>
        <dbReference type="EMBL" id="PYH94768.1"/>
    </source>
</evidence>
<reference evidence="2 3" key="1">
    <citation type="submission" date="2018-02" db="EMBL/GenBank/DDBJ databases">
        <title>The genomes of Aspergillus section Nigri reveals drivers in fungal speciation.</title>
        <authorList>
            <consortium name="DOE Joint Genome Institute"/>
            <person name="Vesth T.C."/>
            <person name="Nybo J."/>
            <person name="Theobald S."/>
            <person name="Brandl J."/>
            <person name="Frisvad J.C."/>
            <person name="Nielsen K.F."/>
            <person name="Lyhne E.K."/>
            <person name="Kogle M.E."/>
            <person name="Kuo A."/>
            <person name="Riley R."/>
            <person name="Clum A."/>
            <person name="Nolan M."/>
            <person name="Lipzen A."/>
            <person name="Salamov A."/>
            <person name="Henrissat B."/>
            <person name="Wiebenga A."/>
            <person name="De vries R.P."/>
            <person name="Grigoriev I.V."/>
            <person name="Mortensen U.H."/>
            <person name="Andersen M.R."/>
            <person name="Baker S.E."/>
        </authorList>
    </citation>
    <scope>NUCLEOTIDE SEQUENCE [LARGE SCALE GENOMIC DNA]</scope>
    <source>
        <strain evidence="2 3">CBS 707.79</strain>
    </source>
</reference>
<dbReference type="EMBL" id="KZ825865">
    <property type="protein sequence ID" value="PYH94768.1"/>
    <property type="molecule type" value="Genomic_DNA"/>
</dbReference>
<evidence type="ECO:0000256" key="1">
    <source>
        <dbReference type="SAM" id="Phobius"/>
    </source>
</evidence>
<sequence>MVVVVMMMIEGEDGGGNRGSGDGRCRASRGRAVTCEPGLTRCIISTSIRRTHLGRVYENKYLPLTLQAAALPGAGGFLLLLLLLLDLVVFATFSDLLDLVCLGQISLPFLFFFFFFGFFFFIAFEFSFSVFLFLSFLIFFSFFLFFFFSFFALLMQRIDFVFSWQFISAPNCPGISGPAANPFGQASTRSGRSLQACWLCRRRFAWWRICLGYTALCR</sequence>
<name>A0A319E2J0_9EURO</name>
<protein>
    <submittedName>
        <fullName evidence="2">Uncharacterized protein</fullName>
    </submittedName>
</protein>
<dbReference type="Proteomes" id="UP000247810">
    <property type="component" value="Unassembled WGS sequence"/>
</dbReference>
<proteinExistence type="predicted"/>
<accession>A0A319E2J0</accession>
<feature type="transmembrane region" description="Helical" evidence="1">
    <location>
        <begin position="69"/>
        <end position="93"/>
    </location>
</feature>
<organism evidence="2 3">
    <name type="scientific">Aspergillus ellipticus CBS 707.79</name>
    <dbReference type="NCBI Taxonomy" id="1448320"/>
    <lineage>
        <taxon>Eukaryota</taxon>
        <taxon>Fungi</taxon>
        <taxon>Dikarya</taxon>
        <taxon>Ascomycota</taxon>
        <taxon>Pezizomycotina</taxon>
        <taxon>Eurotiomycetes</taxon>
        <taxon>Eurotiomycetidae</taxon>
        <taxon>Eurotiales</taxon>
        <taxon>Aspergillaceae</taxon>
        <taxon>Aspergillus</taxon>
        <taxon>Aspergillus subgen. Circumdati</taxon>
    </lineage>
</organism>
<gene>
    <name evidence="2" type="ORF">BO71DRAFT_220331</name>
</gene>